<sequence>MCQKVDSRDKAQILSLRASGASVAIHKFCGSRIIITRIHFLCFYGLLKKLRFAVGLWVFQKWILV</sequence>
<evidence type="ECO:0000313" key="1">
    <source>
        <dbReference type="EMBL" id="MDL0081656.1"/>
    </source>
</evidence>
<dbReference type="EMBL" id="JANURN010000002">
    <property type="protein sequence ID" value="MDL0081656.1"/>
    <property type="molecule type" value="Genomic_DNA"/>
</dbReference>
<reference evidence="1 2" key="1">
    <citation type="journal article" date="2023" name="Microorganisms">
        <title>Isolation and Genomic Characteristics of Cat-Borne Campylobacter felis sp. nov. and Sheep-Borne Campylobacter ovis sp. nov.</title>
        <authorList>
            <person name="Wang H."/>
            <person name="Li Y."/>
            <person name="Gu Y."/>
            <person name="Zhou G."/>
            <person name="Chen X."/>
            <person name="Zhang X."/>
            <person name="Shao Z."/>
            <person name="Zhang J."/>
            <person name="Zhang M."/>
        </authorList>
    </citation>
    <scope>NUCLEOTIDE SEQUENCE [LARGE SCALE GENOMIC DNA]</scope>
    <source>
        <strain evidence="1 2">XJK30-2</strain>
    </source>
</reference>
<comment type="caution">
    <text evidence="1">The sequence shown here is derived from an EMBL/GenBank/DDBJ whole genome shotgun (WGS) entry which is preliminary data.</text>
</comment>
<keyword evidence="2" id="KW-1185">Reference proteome</keyword>
<gene>
    <name evidence="1" type="ORF">NYG90_03015</name>
</gene>
<dbReference type="Proteomes" id="UP001173802">
    <property type="component" value="Unassembled WGS sequence"/>
</dbReference>
<name>A0ACC6FR17_9HELI</name>
<protein>
    <submittedName>
        <fullName evidence="1">Uncharacterized protein</fullName>
    </submittedName>
</protein>
<proteinExistence type="predicted"/>
<organism evidence="1 2">
    <name type="scientific">Helicobacter zhangjianzhongii</name>
    <dbReference type="NCBI Taxonomy" id="2974574"/>
    <lineage>
        <taxon>Bacteria</taxon>
        <taxon>Pseudomonadati</taxon>
        <taxon>Campylobacterota</taxon>
        <taxon>Epsilonproteobacteria</taxon>
        <taxon>Campylobacterales</taxon>
        <taxon>Helicobacteraceae</taxon>
        <taxon>Helicobacter</taxon>
    </lineage>
</organism>
<evidence type="ECO:0000313" key="2">
    <source>
        <dbReference type="Proteomes" id="UP001173802"/>
    </source>
</evidence>
<accession>A0ACC6FR17</accession>